<dbReference type="InterPro" id="IPR032109">
    <property type="entry name" value="Big_3_5"/>
</dbReference>
<evidence type="ECO:0000259" key="3">
    <source>
        <dbReference type="Pfam" id="PF17936"/>
    </source>
</evidence>
<feature type="compositionally biased region" description="Polar residues" evidence="1">
    <location>
        <begin position="362"/>
        <end position="380"/>
    </location>
</feature>
<dbReference type="Pfam" id="PF16640">
    <property type="entry name" value="Big_3_5"/>
    <property type="match status" value="7"/>
</dbReference>
<feature type="region of interest" description="Disordered" evidence="1">
    <location>
        <begin position="1366"/>
        <end position="1410"/>
    </location>
</feature>
<dbReference type="Pfam" id="PF17936">
    <property type="entry name" value="Big_6"/>
    <property type="match status" value="2"/>
</dbReference>
<name>A0ABV5JUY6_9ACTN</name>
<feature type="compositionally biased region" description="Gly residues" evidence="1">
    <location>
        <begin position="1385"/>
        <end position="1400"/>
    </location>
</feature>
<feature type="domain" description="Bacterial Ig-like" evidence="2">
    <location>
        <begin position="271"/>
        <end position="353"/>
    </location>
</feature>
<evidence type="ECO:0000259" key="2">
    <source>
        <dbReference type="Pfam" id="PF16640"/>
    </source>
</evidence>
<organism evidence="4 5">
    <name type="scientific">Dietzia aerolata</name>
    <dbReference type="NCBI Taxonomy" id="595984"/>
    <lineage>
        <taxon>Bacteria</taxon>
        <taxon>Bacillati</taxon>
        <taxon>Actinomycetota</taxon>
        <taxon>Actinomycetes</taxon>
        <taxon>Mycobacteriales</taxon>
        <taxon>Dietziaceae</taxon>
        <taxon>Dietzia</taxon>
    </lineage>
</organism>
<evidence type="ECO:0000256" key="1">
    <source>
        <dbReference type="SAM" id="MobiDB-lite"/>
    </source>
</evidence>
<accession>A0ABV5JUY6</accession>
<dbReference type="NCBIfam" id="NF033510">
    <property type="entry name" value="Ca_tandemer"/>
    <property type="match status" value="2"/>
</dbReference>
<comment type="caution">
    <text evidence="4">The sequence shown here is derived from an EMBL/GenBank/DDBJ whole genome shotgun (WGS) entry which is preliminary data.</text>
</comment>
<dbReference type="InterPro" id="IPR017868">
    <property type="entry name" value="Filamin/ABP280_repeat-like"/>
</dbReference>
<proteinExistence type="predicted"/>
<feature type="domain" description="Bacterial Ig-like" evidence="2">
    <location>
        <begin position="364"/>
        <end position="444"/>
    </location>
</feature>
<feature type="domain" description="Bacterial Ig-like" evidence="2">
    <location>
        <begin position="917"/>
        <end position="1000"/>
    </location>
</feature>
<feature type="region of interest" description="Disordered" evidence="1">
    <location>
        <begin position="362"/>
        <end position="381"/>
    </location>
</feature>
<evidence type="ECO:0000313" key="5">
    <source>
        <dbReference type="Proteomes" id="UP001589700"/>
    </source>
</evidence>
<feature type="domain" description="Bacterial Ig" evidence="3">
    <location>
        <begin position="1203"/>
        <end position="1273"/>
    </location>
</feature>
<keyword evidence="5" id="KW-1185">Reference proteome</keyword>
<dbReference type="Proteomes" id="UP001589700">
    <property type="component" value="Unassembled WGS sequence"/>
</dbReference>
<dbReference type="InterPro" id="IPR013783">
    <property type="entry name" value="Ig-like_fold"/>
</dbReference>
<reference evidence="4 5" key="1">
    <citation type="submission" date="2024-09" db="EMBL/GenBank/DDBJ databases">
        <authorList>
            <person name="Sun Q."/>
            <person name="Mori K."/>
        </authorList>
    </citation>
    <scope>NUCLEOTIDE SEQUENCE [LARGE SCALE GENOMIC DNA]</scope>
    <source>
        <strain evidence="4 5">CCM 7659</strain>
    </source>
</reference>
<feature type="domain" description="Bacterial Ig-like" evidence="2">
    <location>
        <begin position="178"/>
        <end position="259"/>
    </location>
</feature>
<feature type="domain" description="Bacterial Ig-like" evidence="2">
    <location>
        <begin position="455"/>
        <end position="537"/>
    </location>
</feature>
<protein>
    <submittedName>
        <fullName evidence="4">Beta strand repeat-containing protein</fullName>
    </submittedName>
</protein>
<sequence length="1410" mass="138016">MTFTVDTTGIANDQTVAISGDGTGVATATVTGGKATFTRSFDSTGTKNVQVSYGGSAIAQPAEPATATVEVGKITSTLTIAAGTPAVAGSAVPLTANAGGIPNGESVDFYVNGAKQDSAPVNNGSAVYAGWVPGDAGTYTVQARYAGSATVTASQSMQTGVTVTAPINQTATTLVVNPAPTPGSASTLTATVTGGQDGDTVAFTNHGTEIGTTTLSGGVASIEWTPAAGQANQSYSLVARYAGSEGFAPSASAPETGTVGRIQAAVTDVTADATATVGEQVVLSATVSGGEAGQIIEFRDGDTVLETVTLPASGVATAYWTPTATGEYHVTAHYDGTSTTTPAQSPQATTVTVGLKASSIELTGPTSSSVGSSETLTAETTGIADGQTITFEIQGEQSRPAQVADGKASIDWTPTTTGSHTIRAVYAGSDTVAGSESVELVVVVDTRQTTTSTVTASADPKTGVPVTLSATVDGGAEGVDVQFRNGDQVLCTAQVGADGTASCEWTPEQVSDVAVTAHYAGNETTSASQSGTATTVSVAQGDVAAPSGLTISPATPTAADILTVSGTAPAGSEVTVFLFTNNSECTATADASGAFQCELGTLPAGQHELNAYALLNNEQSGTTTLPVSVSTISTNIELAGPGSIQPGETADLSLTTTGIADGEQVDILVNGEKKGSATVTGGEATYQWLAEATGTFTITASYAGNASTEAATSAPLTITVDEAATQTSGVTAPGSVTIGETVPLQATVTRGTPGVDVQFRTGTDVLCTGQVAADGSVACDWTPTTAGTVAIRAHYPGDATTSASQSPKATSITVGKTASRVALEATDSVVVGGTITFTVTTTGIADGQTVDIVVGGNVVASPTVTGGTATATWTAPATAGTLTATAKYGGNDAVADSESTPVSIDVGVAQTQTSAVTASADATAGEPVRLSATVTGGVTGVDVQFRGGTDVLCTGQVAADGSVACDWVPAAAGAVSVIAHYLGDDTTGASQSSTATTVTVAEAPDTEAPATPAGVTVLPQPVTVGEQVTVSGTAEAGSSVKVTVGGDEVCTATAAADGAFTCSFDATETMDGKPVAVTATDAAGNTSEAADGGTLQVESEVVDPVAPTVTLTPAQPVAGQPVALALTGEPGAEVVVSAGADEVCSITLGQDGKGSCEWTPGAEGQVTLTVTAGEQSVTKTVTVAEAPDTEAPAAPAGVTVLPQPVTVGDKVTVSGSAEAGSTVTVTVGGDEVCSVTATGGTFTCSFDATEAMDGKPVAVTATDAAGNTSPAADGGSMEVKSEVVTPTEPTITFDPAQPVAGEKAQIAVTGGAGEQVVITHGETEICRVTLDQDGKGSCEWTPAAQGQVSLTVTVGDQMVTKTVTVRAADDDDDDNPSTGSLDMGSLGGLFGGAGGTGSSGSLGSLSSLGS</sequence>
<dbReference type="InterPro" id="IPR041498">
    <property type="entry name" value="Big_6"/>
</dbReference>
<feature type="domain" description="Bacterial Ig-like" evidence="2">
    <location>
        <begin position="640"/>
        <end position="720"/>
    </location>
</feature>
<dbReference type="EMBL" id="JBHMDY010000008">
    <property type="protein sequence ID" value="MFB9260710.1"/>
    <property type="molecule type" value="Genomic_DNA"/>
</dbReference>
<dbReference type="PROSITE" id="PS50194">
    <property type="entry name" value="FILAMIN_REPEAT"/>
    <property type="match status" value="1"/>
</dbReference>
<evidence type="ECO:0000313" key="4">
    <source>
        <dbReference type="EMBL" id="MFB9260710.1"/>
    </source>
</evidence>
<dbReference type="Gene3D" id="2.60.40.10">
    <property type="entry name" value="Immunoglobulins"/>
    <property type="match status" value="12"/>
</dbReference>
<gene>
    <name evidence="4" type="ORF">ACFFVD_12945</name>
</gene>
<feature type="domain" description="Bacterial Ig" evidence="3">
    <location>
        <begin position="1022"/>
        <end position="1091"/>
    </location>
</feature>
<feature type="domain" description="Bacterial Ig-like" evidence="2">
    <location>
        <begin position="731"/>
        <end position="814"/>
    </location>
</feature>
<dbReference type="RefSeq" id="WP_380023861.1">
    <property type="nucleotide sequence ID" value="NZ_JBHMDY010000008.1"/>
</dbReference>
<feature type="compositionally biased region" description="Low complexity" evidence="1">
    <location>
        <begin position="1401"/>
        <end position="1410"/>
    </location>
</feature>